<accession>A0A6G7CPM5</accession>
<dbReference type="PANTHER" id="PTHR38776">
    <property type="entry name" value="MLTA-INTERACTING PROTEIN-RELATED"/>
    <property type="match status" value="1"/>
</dbReference>
<dbReference type="EMBL" id="CP049332">
    <property type="protein sequence ID" value="QIH44034.1"/>
    <property type="molecule type" value="Genomic_DNA"/>
</dbReference>
<dbReference type="Proteomes" id="UP000503003">
    <property type="component" value="Chromosome 2"/>
</dbReference>
<proteinExistence type="inferred from homology"/>
<reference evidence="7 8" key="1">
    <citation type="submission" date="2020-02" db="EMBL/GenBank/DDBJ databases">
        <title>A complete genome of a marine bacterium Vibrio sp. ZWAL4003 isolated from the mangrove sediment with the ability to degrade polysaccharides.</title>
        <authorList>
            <person name="Wu J."/>
            <person name="Qu W."/>
            <person name="Zeng R."/>
        </authorList>
    </citation>
    <scope>NUCLEOTIDE SEQUENCE [LARGE SCALE GENOMIC DNA]</scope>
    <source>
        <strain evidence="7 8">ZWAL4003</strain>
    </source>
</reference>
<keyword evidence="3 6" id="KW-0732">Signal</keyword>
<dbReference type="GO" id="GO:0009252">
    <property type="term" value="P:peptidoglycan biosynthetic process"/>
    <property type="evidence" value="ECO:0007669"/>
    <property type="project" value="TreeGrafter"/>
</dbReference>
<comment type="subcellular location">
    <subcellularLocation>
        <location evidence="1">Cell outer membrane</location>
    </subcellularLocation>
</comment>
<name>A0A6G7CPM5_9VIBR</name>
<organism evidence="7 8">
    <name type="scientific">Vibrio ziniensis</name>
    <dbReference type="NCBI Taxonomy" id="2711221"/>
    <lineage>
        <taxon>Bacteria</taxon>
        <taxon>Pseudomonadati</taxon>
        <taxon>Pseudomonadota</taxon>
        <taxon>Gammaproteobacteria</taxon>
        <taxon>Vibrionales</taxon>
        <taxon>Vibrionaceae</taxon>
        <taxon>Vibrio</taxon>
    </lineage>
</organism>
<evidence type="ECO:0000256" key="3">
    <source>
        <dbReference type="ARBA" id="ARBA00022729"/>
    </source>
</evidence>
<keyword evidence="8" id="KW-1185">Reference proteome</keyword>
<comment type="similarity">
    <text evidence="2">Belongs to the MipA/OmpV family.</text>
</comment>
<keyword evidence="4" id="KW-0472">Membrane</keyword>
<evidence type="ECO:0000256" key="5">
    <source>
        <dbReference type="ARBA" id="ARBA00023237"/>
    </source>
</evidence>
<dbReference type="PANTHER" id="PTHR38776:SF1">
    <property type="entry name" value="MLTA-INTERACTING PROTEIN-RELATED"/>
    <property type="match status" value="1"/>
</dbReference>
<feature type="signal peptide" evidence="6">
    <location>
        <begin position="1"/>
        <end position="24"/>
    </location>
</feature>
<dbReference type="GO" id="GO:0009279">
    <property type="term" value="C:cell outer membrane"/>
    <property type="evidence" value="ECO:0007669"/>
    <property type="project" value="UniProtKB-SubCell"/>
</dbReference>
<evidence type="ECO:0000256" key="6">
    <source>
        <dbReference type="SAM" id="SignalP"/>
    </source>
</evidence>
<dbReference type="AlphaFoldDB" id="A0A6G7CPM5"/>
<dbReference type="Pfam" id="PF06629">
    <property type="entry name" value="MipA"/>
    <property type="match status" value="1"/>
</dbReference>
<evidence type="ECO:0000313" key="7">
    <source>
        <dbReference type="EMBL" id="QIH44034.1"/>
    </source>
</evidence>
<dbReference type="RefSeq" id="WP_165313697.1">
    <property type="nucleotide sequence ID" value="NZ_CP049332.1"/>
</dbReference>
<dbReference type="KEGG" id="vzi:G5S32_18870"/>
<feature type="chain" id="PRO_5026318987" evidence="6">
    <location>
        <begin position="25"/>
        <end position="254"/>
    </location>
</feature>
<gene>
    <name evidence="7" type="ORF">G5S32_18870</name>
</gene>
<evidence type="ECO:0000256" key="1">
    <source>
        <dbReference type="ARBA" id="ARBA00004442"/>
    </source>
</evidence>
<evidence type="ECO:0000256" key="2">
    <source>
        <dbReference type="ARBA" id="ARBA00005722"/>
    </source>
</evidence>
<dbReference type="InterPro" id="IPR010583">
    <property type="entry name" value="MipA"/>
</dbReference>
<evidence type="ECO:0000256" key="4">
    <source>
        <dbReference type="ARBA" id="ARBA00023136"/>
    </source>
</evidence>
<keyword evidence="5" id="KW-0998">Cell outer membrane</keyword>
<evidence type="ECO:0000313" key="8">
    <source>
        <dbReference type="Proteomes" id="UP000503003"/>
    </source>
</evidence>
<sequence length="254" mass="27840">MKKLLKNMAVLFVGYTAFQPVAFAAKSPWSIGVGASYSPAVYRGTPTNRMVIPILGYEGEHFFMRGFGMGYRINPQGSTHNLVIRAIYDPRTFKPGDSDIEEMKLLDERDDTVLAGLSYQYSTLFGMLETSVGADVLGVHNGVYGEVAWRLPLRFKNAGITPAFGYSYNDNKLNQHLYGVSQAESNRTNGRINAFDINGSGQFFVGLSAYYVIADQLTVNGGVRYTNLEGGIENSPVLDSTEATTATIGITYSF</sequence>
<protein>
    <submittedName>
        <fullName evidence="7">MipA/OmpV family protein</fullName>
    </submittedName>
</protein>